<evidence type="ECO:0000313" key="2">
    <source>
        <dbReference type="Proteomes" id="UP000006903"/>
    </source>
</evidence>
<dbReference type="AlphaFoldDB" id="B8D4P2"/>
<dbReference type="GeneID" id="7170914"/>
<reference evidence="1 2" key="1">
    <citation type="journal article" date="2009" name="J. Bacteriol.">
        <title>Complete genome sequence of the anaerobic, protein-degrading hyperthermophilic crenarchaeon Desulfurococcus kamchatkensis.</title>
        <authorList>
            <person name="Ravin N.V."/>
            <person name="Mardanov A.V."/>
            <person name="Beletsky A.V."/>
            <person name="Kublanov I.V."/>
            <person name="Kolganova T.V."/>
            <person name="Lebedinsky A.V."/>
            <person name="Chernyh N.A."/>
            <person name="Bonch-Osmolovskaya E.A."/>
            <person name="Skryabin K.G."/>
        </authorList>
    </citation>
    <scope>NUCLEOTIDE SEQUENCE [LARGE SCALE GENOMIC DNA]</scope>
    <source>
        <strain evidence="2">DSM 18924 / JCM 16383 / VKM B-2413 / 1221n</strain>
    </source>
</reference>
<name>B8D4P2_DESA1</name>
<sequence>MGEEGYIDQLLDFLRSRSFHNGEASIIPVLTHPWNVASVVNRLSEELGILDFIILTRKELVDDVYQSLSQEPALTSELNIYVDHMYVKSILHDSVFDNAVRLQYFINNISDRIRRIYIDLTLTTGPFAVTLQGVFSKTGSHPIIYTYVDTIPLPGLPQYPSSPRWMHRVYVYDDESHPLETKHGGTGDKTLSATISGKIMWKGTRGIFEDISRIMNKLIDVRLMEKISGEFREDIPESSPVLVVNALNSVNGERKKIISLKLIEGPDEDSVNMMMSNWKILSELVYELHQDADKSSIERILMQFQRYTGAVDLIARELEGQNARDYEGWKMHSLLVDMYRRLRRPIALLPDTNMFYQGLHMTLLKASIKNGKPWNPIDGVRIYIPVCAEAEINGKVAGVSSETTGISKYSYIMALLANRAIDEIKQYYKGVHLPAVSQPCEASIAVVEQGLSEERIILVTADKKAYNAWVTLNVCRDRVICIYVGHRNKPLNIDGLYSKFYASIVLASQIYVASSIIPLELSMDNKRIRMVLETLQGAGAPVLNIIEEPTSYHRAS</sequence>
<dbReference type="Proteomes" id="UP000006903">
    <property type="component" value="Chromosome"/>
</dbReference>
<accession>B8D4P2</accession>
<dbReference type="EMBL" id="CP001140">
    <property type="protein sequence ID" value="ACL11073.1"/>
    <property type="molecule type" value="Genomic_DNA"/>
</dbReference>
<dbReference type="RefSeq" id="WP_012608414.1">
    <property type="nucleotide sequence ID" value="NC_011766.1"/>
</dbReference>
<evidence type="ECO:0000313" key="1">
    <source>
        <dbReference type="EMBL" id="ACL11073.1"/>
    </source>
</evidence>
<dbReference type="HOGENOM" id="CLU_499344_0_0_2"/>
<dbReference type="KEGG" id="dka:DKAM_0747"/>
<protein>
    <submittedName>
        <fullName evidence="1">Uncharacterized protein</fullName>
    </submittedName>
</protein>
<gene>
    <name evidence="1" type="ordered locus">DKAM_0747</name>
</gene>
<proteinExistence type="predicted"/>
<dbReference type="eggNOG" id="arCOG06103">
    <property type="taxonomic scope" value="Archaea"/>
</dbReference>
<organism evidence="1 2">
    <name type="scientific">Desulfurococcus amylolyticus (strain DSM 18924 / JCM 16383 / VKM B-2413 / 1221n)</name>
    <name type="common">Desulfurococcus kamchatkensis</name>
    <dbReference type="NCBI Taxonomy" id="490899"/>
    <lineage>
        <taxon>Archaea</taxon>
        <taxon>Thermoproteota</taxon>
        <taxon>Thermoprotei</taxon>
        <taxon>Desulfurococcales</taxon>
        <taxon>Desulfurococcaceae</taxon>
        <taxon>Desulfurococcus</taxon>
    </lineage>
</organism>